<dbReference type="InterPro" id="IPR004839">
    <property type="entry name" value="Aminotransferase_I/II_large"/>
</dbReference>
<reference evidence="6 7" key="1">
    <citation type="submission" date="2016-11" db="EMBL/GenBank/DDBJ databases">
        <authorList>
            <person name="Klemetsen T."/>
        </authorList>
    </citation>
    <scope>NUCLEOTIDE SEQUENCE [LARGE SCALE GENOMIC DNA]</scope>
    <source>
        <strain evidence="6">MT 2528</strain>
    </source>
</reference>
<dbReference type="InterPro" id="IPR015424">
    <property type="entry name" value="PyrdxlP-dep_Trfase"/>
</dbReference>
<dbReference type="NCBIfam" id="NF006964">
    <property type="entry name" value="PRK09440.1-2"/>
    <property type="match status" value="1"/>
</dbReference>
<dbReference type="InterPro" id="IPR015421">
    <property type="entry name" value="PyrdxlP-dep_Trfase_major"/>
</dbReference>
<evidence type="ECO:0000313" key="7">
    <source>
        <dbReference type="Proteomes" id="UP000182660"/>
    </source>
</evidence>
<evidence type="ECO:0000256" key="3">
    <source>
        <dbReference type="ARBA" id="ARBA00022679"/>
    </source>
</evidence>
<dbReference type="CDD" id="cd00609">
    <property type="entry name" value="AAT_like"/>
    <property type="match status" value="1"/>
</dbReference>
<evidence type="ECO:0000256" key="2">
    <source>
        <dbReference type="ARBA" id="ARBA00022576"/>
    </source>
</evidence>
<accession>A0ABY1HDZ5</accession>
<dbReference type="PANTHER" id="PTHR42790">
    <property type="entry name" value="AMINOTRANSFERASE"/>
    <property type="match status" value="1"/>
</dbReference>
<organism evidence="6 7">
    <name type="scientific">Moritella viscosa</name>
    <dbReference type="NCBI Taxonomy" id="80854"/>
    <lineage>
        <taxon>Bacteria</taxon>
        <taxon>Pseudomonadati</taxon>
        <taxon>Pseudomonadota</taxon>
        <taxon>Gammaproteobacteria</taxon>
        <taxon>Alteromonadales</taxon>
        <taxon>Moritellaceae</taxon>
        <taxon>Moritella</taxon>
    </lineage>
</organism>
<evidence type="ECO:0000313" key="6">
    <source>
        <dbReference type="EMBL" id="SGY93410.1"/>
    </source>
</evidence>
<protein>
    <submittedName>
        <fullName evidence="6">Valine--pyruvate aminotransferase</fullName>
    </submittedName>
</protein>
<name>A0ABY1HDZ5_9GAMM</name>
<dbReference type="EMBL" id="FPLJ01000057">
    <property type="protein sequence ID" value="SGY93410.1"/>
    <property type="molecule type" value="Genomic_DNA"/>
</dbReference>
<dbReference type="Gene3D" id="3.40.640.10">
    <property type="entry name" value="Type I PLP-dependent aspartate aminotransferase-like (Major domain)"/>
    <property type="match status" value="1"/>
</dbReference>
<feature type="domain" description="Aminotransferase class I/classII large" evidence="5">
    <location>
        <begin position="68"/>
        <end position="402"/>
    </location>
</feature>
<evidence type="ECO:0000256" key="4">
    <source>
        <dbReference type="ARBA" id="ARBA00022898"/>
    </source>
</evidence>
<keyword evidence="4" id="KW-0663">Pyridoxal phosphate</keyword>
<keyword evidence="7" id="KW-1185">Reference proteome</keyword>
<dbReference type="Pfam" id="PF00155">
    <property type="entry name" value="Aminotran_1_2"/>
    <property type="match status" value="1"/>
</dbReference>
<dbReference type="PANTHER" id="PTHR42790:SF4">
    <property type="entry name" value="VALINE--PYRUVATE AMINOTRANSFERASE"/>
    <property type="match status" value="1"/>
</dbReference>
<gene>
    <name evidence="6" type="ORF">MT2528_2566</name>
</gene>
<dbReference type="NCBIfam" id="NF006967">
    <property type="entry name" value="PRK09440.1-5"/>
    <property type="match status" value="1"/>
</dbReference>
<dbReference type="Proteomes" id="UP000182660">
    <property type="component" value="Unassembled WGS sequence"/>
</dbReference>
<keyword evidence="3" id="KW-0808">Transferase</keyword>
<dbReference type="NCBIfam" id="NF006966">
    <property type="entry name" value="PRK09440.1-4"/>
    <property type="match status" value="1"/>
</dbReference>
<dbReference type="GO" id="GO:0008483">
    <property type="term" value="F:transaminase activity"/>
    <property type="evidence" value="ECO:0007669"/>
    <property type="project" value="UniProtKB-KW"/>
</dbReference>
<comment type="caution">
    <text evidence="6">The sequence shown here is derived from an EMBL/GenBank/DDBJ whole genome shotgun (WGS) entry which is preliminary data.</text>
</comment>
<evidence type="ECO:0000256" key="1">
    <source>
        <dbReference type="ARBA" id="ARBA00001933"/>
    </source>
</evidence>
<dbReference type="GeneID" id="61296400"/>
<dbReference type="InterPro" id="IPR050859">
    <property type="entry name" value="Class-I_PLP-dep_aminotransf"/>
</dbReference>
<dbReference type="RefSeq" id="WP_075472400.1">
    <property type="nucleotide sequence ID" value="NZ_CAWQZC010000096.1"/>
</dbReference>
<proteinExistence type="predicted"/>
<evidence type="ECO:0000259" key="5">
    <source>
        <dbReference type="Pfam" id="PF00155"/>
    </source>
</evidence>
<dbReference type="SUPFAM" id="SSF53383">
    <property type="entry name" value="PLP-dependent transferases"/>
    <property type="match status" value="1"/>
</dbReference>
<comment type="cofactor">
    <cofactor evidence="1">
        <name>pyridoxal 5'-phosphate</name>
        <dbReference type="ChEBI" id="CHEBI:597326"/>
    </cofactor>
</comment>
<keyword evidence="2 6" id="KW-0032">Aminotransferase</keyword>
<sequence length="425" mass="47374">MEFSLFGQRFTQFSGITQLMHDLNEGIRSGDDVIMLGGGNPAQIPEMLERFNSEAQQLLSSGDLVAAMSNYDGPQGKNSFTTALATLLNKTYGWELTDKNIALTNGSQNAFFYLFNLFAGDFSGNKKKKVLFPLAPEYIGYTDTALTDDFFETVKPKIELLDGGLFKYHVDFDNLHITDDIGLICVSRPTNPTGNVLTDEEMQRLDALAKQHNIPLLIDNAYGTPFPNIIFEPVEPIYNDNTILCMSLSKLGLPGTRCGIVIGNEEVISAISNLSGIINLAPGSLGPMLAQNLVESGDIISLSEDVIKPYYYAKAQQAVTWLHENITDERFRIHKPEGAIFLWLWFKDLPISSQELYERLKTRGVLIVSGHHFFPGLDEEWRHTDECIRMNYSQPDDAVQRGIKIIAEEVQKAYAEIVVISTATA</sequence>